<keyword evidence="2" id="KW-1185">Reference proteome</keyword>
<evidence type="ECO:0000313" key="1">
    <source>
        <dbReference type="EMBL" id="SCA56379.1"/>
    </source>
</evidence>
<dbReference type="EMBL" id="FLYE01000012">
    <property type="protein sequence ID" value="SCA56379.1"/>
    <property type="molecule type" value="Genomic_DNA"/>
</dbReference>
<name>A0A1C3RGI4_9PROT</name>
<dbReference type="AlphaFoldDB" id="A0A1C3RGI4"/>
<organism evidence="1 2">
    <name type="scientific">Candidatus Terasakiella magnetica</name>
    <dbReference type="NCBI Taxonomy" id="1867952"/>
    <lineage>
        <taxon>Bacteria</taxon>
        <taxon>Pseudomonadati</taxon>
        <taxon>Pseudomonadota</taxon>
        <taxon>Alphaproteobacteria</taxon>
        <taxon>Rhodospirillales</taxon>
        <taxon>Terasakiellaceae</taxon>
        <taxon>Terasakiella</taxon>
    </lineage>
</organism>
<evidence type="ECO:0000313" key="2">
    <source>
        <dbReference type="Proteomes" id="UP000231658"/>
    </source>
</evidence>
<dbReference type="Proteomes" id="UP000231658">
    <property type="component" value="Unassembled WGS sequence"/>
</dbReference>
<proteinExistence type="predicted"/>
<sequence length="71" mass="8253">MQEVPVLSKGFDAVFAYIFDKSLKGRDYFEDGPRYKTLKVHALLRVSCLTHPQSNLRQTSLFYEFTPLIKP</sequence>
<reference evidence="1 2" key="1">
    <citation type="submission" date="2016-07" db="EMBL/GenBank/DDBJ databases">
        <authorList>
            <person name="Lefevre C.T."/>
        </authorList>
    </citation>
    <scope>NUCLEOTIDE SEQUENCE [LARGE SCALE GENOMIC DNA]</scope>
    <source>
        <strain evidence="1">PR1</strain>
    </source>
</reference>
<accession>A0A1C3RGI4</accession>
<gene>
    <name evidence="1" type="ORF">MTBPR1_20227</name>
</gene>
<dbReference type="STRING" id="1867952.MTBPR1_20227"/>
<protein>
    <submittedName>
        <fullName evidence="1">Uncharacterized protein</fullName>
    </submittedName>
</protein>